<name>S8B9H3_PENO1</name>
<dbReference type="AlphaFoldDB" id="S8B9H3"/>
<evidence type="ECO:0000313" key="1">
    <source>
        <dbReference type="EMBL" id="EPS31427.1"/>
    </source>
</evidence>
<dbReference type="EMBL" id="KB644413">
    <property type="protein sequence ID" value="EPS31427.1"/>
    <property type="molecule type" value="Genomic_DNA"/>
</dbReference>
<dbReference type="Proteomes" id="UP000019376">
    <property type="component" value="Unassembled WGS sequence"/>
</dbReference>
<reference evidence="1 2" key="1">
    <citation type="journal article" date="2013" name="PLoS ONE">
        <title>Genomic and secretomic analyses reveal unique features of the lignocellulolytic enzyme system of Penicillium decumbens.</title>
        <authorList>
            <person name="Liu G."/>
            <person name="Zhang L."/>
            <person name="Wei X."/>
            <person name="Zou G."/>
            <person name="Qin Y."/>
            <person name="Ma L."/>
            <person name="Li J."/>
            <person name="Zheng H."/>
            <person name="Wang S."/>
            <person name="Wang C."/>
            <person name="Xun L."/>
            <person name="Zhao G.-P."/>
            <person name="Zhou Z."/>
            <person name="Qu Y."/>
        </authorList>
    </citation>
    <scope>NUCLEOTIDE SEQUENCE [LARGE SCALE GENOMIC DNA]</scope>
    <source>
        <strain evidence="2">114-2 / CGMCC 5302</strain>
    </source>
</reference>
<keyword evidence="2" id="KW-1185">Reference proteome</keyword>
<protein>
    <submittedName>
        <fullName evidence="1">Uncharacterized protein</fullName>
    </submittedName>
</protein>
<evidence type="ECO:0000313" key="2">
    <source>
        <dbReference type="Proteomes" id="UP000019376"/>
    </source>
</evidence>
<organism evidence="1 2">
    <name type="scientific">Penicillium oxalicum (strain 114-2 / CGMCC 5302)</name>
    <name type="common">Penicillium decumbens</name>
    <dbReference type="NCBI Taxonomy" id="933388"/>
    <lineage>
        <taxon>Eukaryota</taxon>
        <taxon>Fungi</taxon>
        <taxon>Dikarya</taxon>
        <taxon>Ascomycota</taxon>
        <taxon>Pezizomycotina</taxon>
        <taxon>Eurotiomycetes</taxon>
        <taxon>Eurotiomycetidae</taxon>
        <taxon>Eurotiales</taxon>
        <taxon>Aspergillaceae</taxon>
        <taxon>Penicillium</taxon>
    </lineage>
</organism>
<accession>S8B9H3</accession>
<gene>
    <name evidence="1" type="ORF">PDE_06382</name>
</gene>
<proteinExistence type="predicted"/>
<sequence length="70" mass="7852">MFKWSARESLNIPSIYVGIFSSLKHSFAFHDQPYLILCLASAEADRSRSLIGRGLGRNAAIEHINPPRSH</sequence>
<dbReference type="HOGENOM" id="CLU_2758614_0_0_1"/>